<evidence type="ECO:0000256" key="2">
    <source>
        <dbReference type="SAM" id="SignalP"/>
    </source>
</evidence>
<gene>
    <name evidence="3" type="ORF">HNQ99_000649</name>
</gene>
<name>A0A840HRM6_9SPHN</name>
<feature type="chain" id="PRO_5032775192" evidence="2">
    <location>
        <begin position="25"/>
        <end position="277"/>
    </location>
</feature>
<sequence>MHRHMFAAWTAMLPLCLVSVPANADLPNKNCWQADEVAAAELHNFQTMLMVGALKCRDRSPAALEGYNRFMSIKRDLVVANQYILTSHFIRNYGDSSGTGAFRDYETRVGNRHSSADNLGRCEAIGAMGRMAANASEADLRELARVVGQESLEMTCPTFAQADEGLAPSFAASASAKAEPAAAPAADFAGNSGAPTSAGAVADTATPALVTAEAGTQPKVVTVAETPAPAAAAPTAAQALQDAAKALALAASAMQSEAAAAAEAPAPKTANLTRTPK</sequence>
<dbReference type="RefSeq" id="WP_184474209.1">
    <property type="nucleotide sequence ID" value="NZ_JACHOV010000002.1"/>
</dbReference>
<proteinExistence type="predicted"/>
<reference evidence="3 4" key="1">
    <citation type="submission" date="2020-08" db="EMBL/GenBank/DDBJ databases">
        <title>Genomic Encyclopedia of Type Strains, Phase IV (KMG-IV): sequencing the most valuable type-strain genomes for metagenomic binning, comparative biology and taxonomic classification.</title>
        <authorList>
            <person name="Goeker M."/>
        </authorList>
    </citation>
    <scope>NUCLEOTIDE SEQUENCE [LARGE SCALE GENOMIC DNA]</scope>
    <source>
        <strain evidence="3 4">DSM 7465</strain>
    </source>
</reference>
<evidence type="ECO:0000313" key="3">
    <source>
        <dbReference type="EMBL" id="MBB4640361.1"/>
    </source>
</evidence>
<keyword evidence="4" id="KW-1185">Reference proteome</keyword>
<evidence type="ECO:0000313" key="4">
    <source>
        <dbReference type="Proteomes" id="UP000575068"/>
    </source>
</evidence>
<comment type="caution">
    <text evidence="3">The sequence shown here is derived from an EMBL/GenBank/DDBJ whole genome shotgun (WGS) entry which is preliminary data.</text>
</comment>
<feature type="signal peptide" evidence="2">
    <location>
        <begin position="1"/>
        <end position="24"/>
    </location>
</feature>
<dbReference type="EMBL" id="JACHOV010000002">
    <property type="protein sequence ID" value="MBB4640361.1"/>
    <property type="molecule type" value="Genomic_DNA"/>
</dbReference>
<accession>A0A840HRM6</accession>
<organism evidence="3 4">
    <name type="scientific">Rhizorhapis suberifaciens</name>
    <name type="common">corky root of lettuce</name>
    <dbReference type="NCBI Taxonomy" id="13656"/>
    <lineage>
        <taxon>Bacteria</taxon>
        <taxon>Pseudomonadati</taxon>
        <taxon>Pseudomonadota</taxon>
        <taxon>Alphaproteobacteria</taxon>
        <taxon>Sphingomonadales</taxon>
        <taxon>Sphingomonadaceae</taxon>
        <taxon>Rhizorhapis</taxon>
    </lineage>
</organism>
<feature type="region of interest" description="Disordered" evidence="1">
    <location>
        <begin position="256"/>
        <end position="277"/>
    </location>
</feature>
<feature type="compositionally biased region" description="Low complexity" evidence="1">
    <location>
        <begin position="256"/>
        <end position="270"/>
    </location>
</feature>
<evidence type="ECO:0000256" key="1">
    <source>
        <dbReference type="SAM" id="MobiDB-lite"/>
    </source>
</evidence>
<protein>
    <submittedName>
        <fullName evidence="3">Uncharacterized protein</fullName>
    </submittedName>
</protein>
<keyword evidence="2" id="KW-0732">Signal</keyword>
<dbReference type="Proteomes" id="UP000575068">
    <property type="component" value="Unassembled WGS sequence"/>
</dbReference>
<dbReference type="AlphaFoldDB" id="A0A840HRM6"/>